<reference evidence="1" key="2">
    <citation type="journal article" date="2007" name="Science">
        <title>Draft genome sequence of the sexually transmitted pathogen Trichomonas vaginalis.</title>
        <authorList>
            <person name="Carlton J.M."/>
            <person name="Hirt R.P."/>
            <person name="Silva J.C."/>
            <person name="Delcher A.L."/>
            <person name="Schatz M."/>
            <person name="Zhao Q."/>
            <person name="Wortman J.R."/>
            <person name="Bidwell S.L."/>
            <person name="Alsmark U.C.M."/>
            <person name="Besteiro S."/>
            <person name="Sicheritz-Ponten T."/>
            <person name="Noel C.J."/>
            <person name="Dacks J.B."/>
            <person name="Foster P.G."/>
            <person name="Simillion C."/>
            <person name="Van de Peer Y."/>
            <person name="Miranda-Saavedra D."/>
            <person name="Barton G.J."/>
            <person name="Westrop G.D."/>
            <person name="Mueller S."/>
            <person name="Dessi D."/>
            <person name="Fiori P.L."/>
            <person name="Ren Q."/>
            <person name="Paulsen I."/>
            <person name="Zhang H."/>
            <person name="Bastida-Corcuera F.D."/>
            <person name="Simoes-Barbosa A."/>
            <person name="Brown M.T."/>
            <person name="Hayes R.D."/>
            <person name="Mukherjee M."/>
            <person name="Okumura C.Y."/>
            <person name="Schneider R."/>
            <person name="Smith A.J."/>
            <person name="Vanacova S."/>
            <person name="Villalvazo M."/>
            <person name="Haas B.J."/>
            <person name="Pertea M."/>
            <person name="Feldblyum T.V."/>
            <person name="Utterback T.R."/>
            <person name="Shu C.L."/>
            <person name="Osoegawa K."/>
            <person name="de Jong P.J."/>
            <person name="Hrdy I."/>
            <person name="Horvathova L."/>
            <person name="Zubacova Z."/>
            <person name="Dolezal P."/>
            <person name="Malik S.B."/>
            <person name="Logsdon J.M. Jr."/>
            <person name="Henze K."/>
            <person name="Gupta A."/>
            <person name="Wang C.C."/>
            <person name="Dunne R.L."/>
            <person name="Upcroft J.A."/>
            <person name="Upcroft P."/>
            <person name="White O."/>
            <person name="Salzberg S.L."/>
            <person name="Tang P."/>
            <person name="Chiu C.-H."/>
            <person name="Lee Y.-S."/>
            <person name="Embley T.M."/>
            <person name="Coombs G.H."/>
            <person name="Mottram J.C."/>
            <person name="Tachezy J."/>
            <person name="Fraser-Liggett C.M."/>
            <person name="Johnson P.J."/>
        </authorList>
    </citation>
    <scope>NUCLEOTIDE SEQUENCE [LARGE SCALE GENOMIC DNA]</scope>
    <source>
        <strain evidence="1">G3</strain>
    </source>
</reference>
<reference evidence="1" key="1">
    <citation type="submission" date="2006-10" db="EMBL/GenBank/DDBJ databases">
        <authorList>
            <person name="Amadeo P."/>
            <person name="Zhao Q."/>
            <person name="Wortman J."/>
            <person name="Fraser-Liggett C."/>
            <person name="Carlton J."/>
        </authorList>
    </citation>
    <scope>NUCLEOTIDE SEQUENCE</scope>
    <source>
        <strain evidence="1">G3</strain>
    </source>
</reference>
<proteinExistence type="predicted"/>
<dbReference type="RefSeq" id="XP_001298230.1">
    <property type="nucleotide sequence ID" value="XM_001298229.1"/>
</dbReference>
<gene>
    <name evidence="1" type="ORF">TVAG_047400</name>
</gene>
<protein>
    <submittedName>
        <fullName evidence="1">Uncharacterized protein</fullName>
    </submittedName>
</protein>
<dbReference type="InParanoid" id="A2GC16"/>
<dbReference type="Proteomes" id="UP000001542">
    <property type="component" value="Unassembled WGS sequence"/>
</dbReference>
<dbReference type="AlphaFoldDB" id="A2GC16"/>
<accession>A2GC16</accession>
<keyword evidence="2" id="KW-1185">Reference proteome</keyword>
<dbReference type="VEuPathDB" id="TrichDB:TVAGG3_1058810"/>
<sequence length="128" mass="14678">MEDIKPIYPSDYKKYTLISEDETKSAYKSEIQQFPILKAVDNLVIAKSFDECKLGTTGYLIDFNKLPSGTNINGIILIQPKRIPSMVLFFPTMGFTICEEEMDSIREFIKMDEINAINFDYCANVLNK</sequence>
<evidence type="ECO:0000313" key="1">
    <source>
        <dbReference type="EMBL" id="EAX85300.1"/>
    </source>
</evidence>
<dbReference type="EMBL" id="DS114992">
    <property type="protein sequence ID" value="EAX85300.1"/>
    <property type="molecule type" value="Genomic_DNA"/>
</dbReference>
<evidence type="ECO:0000313" key="2">
    <source>
        <dbReference type="Proteomes" id="UP000001542"/>
    </source>
</evidence>
<organism evidence="1 2">
    <name type="scientific">Trichomonas vaginalis (strain ATCC PRA-98 / G3)</name>
    <dbReference type="NCBI Taxonomy" id="412133"/>
    <lineage>
        <taxon>Eukaryota</taxon>
        <taxon>Metamonada</taxon>
        <taxon>Parabasalia</taxon>
        <taxon>Trichomonadida</taxon>
        <taxon>Trichomonadidae</taxon>
        <taxon>Trichomonas</taxon>
    </lineage>
</organism>
<dbReference type="KEGG" id="tva:4742939"/>
<name>A2GC16_TRIV3</name>
<dbReference type="VEuPathDB" id="TrichDB:TVAG_047400"/>